<accession>A0ABV3P2V2</accession>
<dbReference type="PANTHER" id="PTHR37292:SF2">
    <property type="entry name" value="DUF262 DOMAIN-CONTAINING PROTEIN"/>
    <property type="match status" value="1"/>
</dbReference>
<evidence type="ECO:0000313" key="3">
    <source>
        <dbReference type="Proteomes" id="UP001555826"/>
    </source>
</evidence>
<organism evidence="2 3">
    <name type="scientific">Kineococcus endophyticus</name>
    <dbReference type="NCBI Taxonomy" id="1181883"/>
    <lineage>
        <taxon>Bacteria</taxon>
        <taxon>Bacillati</taxon>
        <taxon>Actinomycetota</taxon>
        <taxon>Actinomycetes</taxon>
        <taxon>Kineosporiales</taxon>
        <taxon>Kineosporiaceae</taxon>
        <taxon>Kineococcus</taxon>
    </lineage>
</organism>
<keyword evidence="3" id="KW-1185">Reference proteome</keyword>
<sequence length="556" mass="61738">MDARNRSVADWLPRLRSGQVQLPRFQRFEAWGYGQVKALLESIINDLPAGAVTVLEVGDNPPFKHRELAGAPGAKERLNELLLDGQQRLTALWRSLTGDYEDRTYYVLLNEESSTDYGGRAVAAVKRTYKEGKKYPLWADDPAQCFAKGYVPATLLLPETVGGPPLQEWIKAATSGDSAQGMELMELLTKLRGKVSSFNLPAISLPVGTSKATVLEVFTRINTGHTPLSAFDIVTTDVEEAVGASLHDLLDTLTGTVAGLSRYGDVQDIVLRTAALMQNQTPDRPSILDLNWNRVVDEWPLLVDGALKAVEFLEQERLFDAARLPIVTPVPALIALWSQTRDLKPDAVGAARTNLRKYLWRAFFTERYESSAHTQVIKDVRELADLLHGKRSPDKVDIFNLPLPASDELATAAWPKKRDRLARSVLAVSLYGSAIDLADGSSVSAASLGRREYHHVFPDGYLKKLGEKTPSSLALNCALITWRTNRTISDKEPLQYMKERSEASSLGDEEILYRLKTHAIPSGPLLTNNYQTFLDERRQLVEEAMKQLTEGMPFSP</sequence>
<dbReference type="InterPro" id="IPR004919">
    <property type="entry name" value="GmrSD_N"/>
</dbReference>
<dbReference type="PANTHER" id="PTHR37292">
    <property type="entry name" value="VNG6097C"/>
    <property type="match status" value="1"/>
</dbReference>
<proteinExistence type="predicted"/>
<name>A0ABV3P2V2_9ACTN</name>
<feature type="domain" description="GmrSD restriction endonucleases N-terminal" evidence="1">
    <location>
        <begin position="16"/>
        <end position="235"/>
    </location>
</feature>
<dbReference type="Proteomes" id="UP001555826">
    <property type="component" value="Unassembled WGS sequence"/>
</dbReference>
<reference evidence="2 3" key="1">
    <citation type="submission" date="2024-07" db="EMBL/GenBank/DDBJ databases">
        <authorList>
            <person name="Thanompreechachai J."/>
            <person name="Duangmal K."/>
        </authorList>
    </citation>
    <scope>NUCLEOTIDE SEQUENCE [LARGE SCALE GENOMIC DNA]</scope>
    <source>
        <strain evidence="2 3">KCTC 19886</strain>
    </source>
</reference>
<protein>
    <submittedName>
        <fullName evidence="2">DUF262 domain-containing protein</fullName>
    </submittedName>
</protein>
<dbReference type="EMBL" id="JBFNQN010000003">
    <property type="protein sequence ID" value="MEW9263944.1"/>
    <property type="molecule type" value="Genomic_DNA"/>
</dbReference>
<evidence type="ECO:0000259" key="1">
    <source>
        <dbReference type="Pfam" id="PF03235"/>
    </source>
</evidence>
<evidence type="ECO:0000313" key="2">
    <source>
        <dbReference type="EMBL" id="MEW9263944.1"/>
    </source>
</evidence>
<dbReference type="Pfam" id="PF03235">
    <property type="entry name" value="GmrSD_N"/>
    <property type="match status" value="1"/>
</dbReference>
<gene>
    <name evidence="2" type="ORF">AB1207_04220</name>
</gene>
<comment type="caution">
    <text evidence="2">The sequence shown here is derived from an EMBL/GenBank/DDBJ whole genome shotgun (WGS) entry which is preliminary data.</text>
</comment>